<gene>
    <name evidence="2" type="ORF">S01H4_02088</name>
</gene>
<comment type="caution">
    <text evidence="2">The sequence shown here is derived from an EMBL/GenBank/DDBJ whole genome shotgun (WGS) entry which is preliminary data.</text>
</comment>
<dbReference type="Gene3D" id="3.90.1010.10">
    <property type="match status" value="1"/>
</dbReference>
<dbReference type="NCBIfam" id="TIGR03419">
    <property type="entry name" value="NifU_clost"/>
    <property type="match status" value="1"/>
</dbReference>
<dbReference type="InterPro" id="IPR036188">
    <property type="entry name" value="FAD/NAD-bd_sf"/>
</dbReference>
<organism evidence="2">
    <name type="scientific">marine sediment metagenome</name>
    <dbReference type="NCBI Taxonomy" id="412755"/>
    <lineage>
        <taxon>unclassified sequences</taxon>
        <taxon>metagenomes</taxon>
        <taxon>ecological metagenomes</taxon>
    </lineage>
</organism>
<dbReference type="EMBL" id="BART01000431">
    <property type="protein sequence ID" value="GAG72261.1"/>
    <property type="molecule type" value="Genomic_DNA"/>
</dbReference>
<dbReference type="GO" id="GO:0005506">
    <property type="term" value="F:iron ion binding"/>
    <property type="evidence" value="ECO:0007669"/>
    <property type="project" value="InterPro"/>
</dbReference>
<dbReference type="SUPFAM" id="SSF82649">
    <property type="entry name" value="SufE/NifU"/>
    <property type="match status" value="1"/>
</dbReference>
<dbReference type="AlphaFoldDB" id="X1BJK8"/>
<dbReference type="CDD" id="cd06664">
    <property type="entry name" value="IscU_like"/>
    <property type="match status" value="1"/>
</dbReference>
<dbReference type="InterPro" id="IPR002871">
    <property type="entry name" value="NIF_FeS_clus_asmbl_NifU_N"/>
</dbReference>
<accession>X1BJK8</accession>
<sequence>MKSTQYSEKVLDHFRNPRNVGKLEGEDIAVGRVGNPVCGDLMEFYIKVKDNKIEDIKFKTFGCGSAIATASMITVLAKGKSINDALKITRKDVADELDGLPPIKMHCSNLAADALKNAINNYRDKQKSEYKAVKEIKKYEDEIVGEKEFLNRGVYYSVEDFSNFKDKRIMVLDRGEKSVEVAINLTKYTPRVVFTTHQKDSSEVADLKRRLEESNVKILFESKILEIKGFNVVEKVLIHDLNEDNEYELFIDSIISLEIVAL</sequence>
<dbReference type="Pfam" id="PF01592">
    <property type="entry name" value="NifU_N"/>
    <property type="match status" value="1"/>
</dbReference>
<reference evidence="2" key="1">
    <citation type="journal article" date="2014" name="Front. Microbiol.">
        <title>High frequency of phylogenetically diverse reductive dehalogenase-homologous genes in deep subseafloor sedimentary metagenomes.</title>
        <authorList>
            <person name="Kawai M."/>
            <person name="Futagami T."/>
            <person name="Toyoda A."/>
            <person name="Takaki Y."/>
            <person name="Nishi S."/>
            <person name="Hori S."/>
            <person name="Arai W."/>
            <person name="Tsubouchi T."/>
            <person name="Morono Y."/>
            <person name="Uchiyama I."/>
            <person name="Ito T."/>
            <person name="Fujiyama A."/>
            <person name="Inagaki F."/>
            <person name="Takami H."/>
        </authorList>
    </citation>
    <scope>NUCLEOTIDE SEQUENCE</scope>
    <source>
        <strain evidence="2">Expedition CK06-06</strain>
    </source>
</reference>
<proteinExistence type="predicted"/>
<name>X1BJK8_9ZZZZ</name>
<evidence type="ECO:0000259" key="1">
    <source>
        <dbReference type="Pfam" id="PF01592"/>
    </source>
</evidence>
<dbReference type="SUPFAM" id="SSF51905">
    <property type="entry name" value="FAD/NAD(P)-binding domain"/>
    <property type="match status" value="1"/>
</dbReference>
<dbReference type="InterPro" id="IPR017787">
    <property type="entry name" value="NIF_FeS_clus_asmbl_NifU-like"/>
</dbReference>
<dbReference type="PRINTS" id="PR00469">
    <property type="entry name" value="PNDRDTASEII"/>
</dbReference>
<feature type="domain" description="NIF system FeS cluster assembly NifU N-terminal" evidence="1">
    <location>
        <begin position="5"/>
        <end position="127"/>
    </location>
</feature>
<protein>
    <recommendedName>
        <fullName evidence="1">NIF system FeS cluster assembly NifU N-terminal domain-containing protein</fullName>
    </recommendedName>
</protein>
<evidence type="ECO:0000313" key="2">
    <source>
        <dbReference type="EMBL" id="GAG72261.1"/>
    </source>
</evidence>
<dbReference type="Gene3D" id="3.50.50.60">
    <property type="entry name" value="FAD/NAD(P)-binding domain"/>
    <property type="match status" value="1"/>
</dbReference>
<dbReference type="GO" id="GO:0016226">
    <property type="term" value="P:iron-sulfur cluster assembly"/>
    <property type="evidence" value="ECO:0007669"/>
    <property type="project" value="InterPro"/>
</dbReference>
<dbReference type="GO" id="GO:0051536">
    <property type="term" value="F:iron-sulfur cluster binding"/>
    <property type="evidence" value="ECO:0007669"/>
    <property type="project" value="InterPro"/>
</dbReference>
<dbReference type="PANTHER" id="PTHR10093">
    <property type="entry name" value="IRON-SULFUR CLUSTER ASSEMBLY ENZYME NIFU HOMOLOG"/>
    <property type="match status" value="1"/>
</dbReference>